<evidence type="ECO:0000313" key="3">
    <source>
        <dbReference type="Proteomes" id="UP000821837"/>
    </source>
</evidence>
<reference evidence="2" key="1">
    <citation type="journal article" date="2020" name="Cell">
        <title>Large-Scale Comparative Analyses of Tick Genomes Elucidate Their Genetic Diversity and Vector Capacities.</title>
        <authorList>
            <consortium name="Tick Genome and Microbiome Consortium (TIGMIC)"/>
            <person name="Jia N."/>
            <person name="Wang J."/>
            <person name="Shi W."/>
            <person name="Du L."/>
            <person name="Sun Y."/>
            <person name="Zhan W."/>
            <person name="Jiang J.F."/>
            <person name="Wang Q."/>
            <person name="Zhang B."/>
            <person name="Ji P."/>
            <person name="Bell-Sakyi L."/>
            <person name="Cui X.M."/>
            <person name="Yuan T.T."/>
            <person name="Jiang B.G."/>
            <person name="Yang W.F."/>
            <person name="Lam T.T."/>
            <person name="Chang Q.C."/>
            <person name="Ding S.J."/>
            <person name="Wang X.J."/>
            <person name="Zhu J.G."/>
            <person name="Ruan X.D."/>
            <person name="Zhao L."/>
            <person name="Wei J.T."/>
            <person name="Ye R.Z."/>
            <person name="Que T.C."/>
            <person name="Du C.H."/>
            <person name="Zhou Y.H."/>
            <person name="Cheng J.X."/>
            <person name="Dai P.F."/>
            <person name="Guo W.B."/>
            <person name="Han X.H."/>
            <person name="Huang E.J."/>
            <person name="Li L.F."/>
            <person name="Wei W."/>
            <person name="Gao Y.C."/>
            <person name="Liu J.Z."/>
            <person name="Shao H.Z."/>
            <person name="Wang X."/>
            <person name="Wang C.C."/>
            <person name="Yang T.C."/>
            <person name="Huo Q.B."/>
            <person name="Li W."/>
            <person name="Chen H.Y."/>
            <person name="Chen S.E."/>
            <person name="Zhou L.G."/>
            <person name="Ni X.B."/>
            <person name="Tian J.H."/>
            <person name="Sheng Y."/>
            <person name="Liu T."/>
            <person name="Pan Y.S."/>
            <person name="Xia L.Y."/>
            <person name="Li J."/>
            <person name="Zhao F."/>
            <person name="Cao W.C."/>
        </authorList>
    </citation>
    <scope>NUCLEOTIDE SEQUENCE</scope>
    <source>
        <strain evidence="2">Rsan-2018</strain>
    </source>
</reference>
<proteinExistence type="predicted"/>
<keyword evidence="3" id="KW-1185">Reference proteome</keyword>
<evidence type="ECO:0000256" key="1">
    <source>
        <dbReference type="SAM" id="MobiDB-lite"/>
    </source>
</evidence>
<organism evidence="2 3">
    <name type="scientific">Rhipicephalus sanguineus</name>
    <name type="common">Brown dog tick</name>
    <name type="synonym">Ixodes sanguineus</name>
    <dbReference type="NCBI Taxonomy" id="34632"/>
    <lineage>
        <taxon>Eukaryota</taxon>
        <taxon>Metazoa</taxon>
        <taxon>Ecdysozoa</taxon>
        <taxon>Arthropoda</taxon>
        <taxon>Chelicerata</taxon>
        <taxon>Arachnida</taxon>
        <taxon>Acari</taxon>
        <taxon>Parasitiformes</taxon>
        <taxon>Ixodida</taxon>
        <taxon>Ixodoidea</taxon>
        <taxon>Ixodidae</taxon>
        <taxon>Rhipicephalinae</taxon>
        <taxon>Rhipicephalus</taxon>
        <taxon>Rhipicephalus</taxon>
    </lineage>
</organism>
<name>A0A9D4PKX3_RHISA</name>
<accession>A0A9D4PKX3</accession>
<comment type="caution">
    <text evidence="2">The sequence shown here is derived from an EMBL/GenBank/DDBJ whole genome shotgun (WGS) entry which is preliminary data.</text>
</comment>
<dbReference type="EMBL" id="JABSTV010001252">
    <property type="protein sequence ID" value="KAH7946505.1"/>
    <property type="molecule type" value="Genomic_DNA"/>
</dbReference>
<dbReference type="AlphaFoldDB" id="A0A9D4PKX3"/>
<evidence type="ECO:0000313" key="2">
    <source>
        <dbReference type="EMBL" id="KAH7946505.1"/>
    </source>
</evidence>
<feature type="region of interest" description="Disordered" evidence="1">
    <location>
        <begin position="1"/>
        <end position="20"/>
    </location>
</feature>
<sequence length="79" mass="9015">MLKPNGPKNLDPLPEGRTVSRDVVKKVSPGHFRDAVSNYASRERTFRTLRRRCCRHGDLRKTRDRSPPLRTTGLTSDAL</sequence>
<protein>
    <submittedName>
        <fullName evidence="2">Uncharacterized protein</fullName>
    </submittedName>
</protein>
<dbReference type="Proteomes" id="UP000821837">
    <property type="component" value="Chromosome 6"/>
</dbReference>
<gene>
    <name evidence="2" type="ORF">HPB52_000257</name>
</gene>
<feature type="region of interest" description="Disordered" evidence="1">
    <location>
        <begin position="58"/>
        <end position="79"/>
    </location>
</feature>
<feature type="compositionally biased region" description="Basic and acidic residues" evidence="1">
    <location>
        <begin position="58"/>
        <end position="67"/>
    </location>
</feature>
<reference evidence="2" key="2">
    <citation type="submission" date="2021-09" db="EMBL/GenBank/DDBJ databases">
        <authorList>
            <person name="Jia N."/>
            <person name="Wang J."/>
            <person name="Shi W."/>
            <person name="Du L."/>
            <person name="Sun Y."/>
            <person name="Zhan W."/>
            <person name="Jiang J."/>
            <person name="Wang Q."/>
            <person name="Zhang B."/>
            <person name="Ji P."/>
            <person name="Sakyi L.B."/>
            <person name="Cui X."/>
            <person name="Yuan T."/>
            <person name="Jiang B."/>
            <person name="Yang W."/>
            <person name="Lam T.T.-Y."/>
            <person name="Chang Q."/>
            <person name="Ding S."/>
            <person name="Wang X."/>
            <person name="Zhu J."/>
            <person name="Ruan X."/>
            <person name="Zhao L."/>
            <person name="Wei J."/>
            <person name="Que T."/>
            <person name="Du C."/>
            <person name="Cheng J."/>
            <person name="Dai P."/>
            <person name="Han X."/>
            <person name="Huang E."/>
            <person name="Gao Y."/>
            <person name="Liu J."/>
            <person name="Shao H."/>
            <person name="Ye R."/>
            <person name="Li L."/>
            <person name="Wei W."/>
            <person name="Wang X."/>
            <person name="Wang C."/>
            <person name="Huo Q."/>
            <person name="Li W."/>
            <person name="Guo W."/>
            <person name="Chen H."/>
            <person name="Chen S."/>
            <person name="Zhou L."/>
            <person name="Zhou L."/>
            <person name="Ni X."/>
            <person name="Tian J."/>
            <person name="Zhou Y."/>
            <person name="Sheng Y."/>
            <person name="Liu T."/>
            <person name="Pan Y."/>
            <person name="Xia L."/>
            <person name="Li J."/>
            <person name="Zhao F."/>
            <person name="Cao W."/>
        </authorList>
    </citation>
    <scope>NUCLEOTIDE SEQUENCE</scope>
    <source>
        <strain evidence="2">Rsan-2018</strain>
        <tissue evidence="2">Larvae</tissue>
    </source>
</reference>